<keyword evidence="1" id="KW-0812">Transmembrane</keyword>
<feature type="transmembrane region" description="Helical" evidence="1">
    <location>
        <begin position="341"/>
        <end position="358"/>
    </location>
</feature>
<feature type="transmembrane region" description="Helical" evidence="1">
    <location>
        <begin position="69"/>
        <end position="90"/>
    </location>
</feature>
<evidence type="ECO:0000313" key="4">
    <source>
        <dbReference type="Proteomes" id="UP001205919"/>
    </source>
</evidence>
<feature type="transmembrane region" description="Helical" evidence="1">
    <location>
        <begin position="162"/>
        <end position="183"/>
    </location>
</feature>
<keyword evidence="1" id="KW-1003">Cell membrane</keyword>
<feature type="transmembrane region" description="Helical" evidence="1">
    <location>
        <begin position="286"/>
        <end position="308"/>
    </location>
</feature>
<dbReference type="NCBIfam" id="TIGR00210">
    <property type="entry name" value="gltS"/>
    <property type="match status" value="1"/>
</dbReference>
<dbReference type="EMBL" id="JANFYT010000002">
    <property type="protein sequence ID" value="MCQ4813049.1"/>
    <property type="molecule type" value="Genomic_DNA"/>
</dbReference>
<comment type="similarity">
    <text evidence="1">Belongs to the glutamate:Na(+) symporter (ESS) (TC 2.A.27) family.</text>
</comment>
<keyword evidence="1" id="KW-0915">Sodium</keyword>
<dbReference type="Pfam" id="PF03616">
    <property type="entry name" value="Glt_symporter"/>
    <property type="match status" value="1"/>
</dbReference>
<dbReference type="PANTHER" id="PTHR36178">
    <property type="entry name" value="SLR0625 PROTEIN"/>
    <property type="match status" value="1"/>
</dbReference>
<name>A0AAW5K1P8_9BACT</name>
<accession>A0AAW5K1P8</accession>
<evidence type="ECO:0000313" key="3">
    <source>
        <dbReference type="EMBL" id="MCQ4813049.1"/>
    </source>
</evidence>
<dbReference type="GO" id="GO:0015813">
    <property type="term" value="P:L-glutamate transmembrane transport"/>
    <property type="evidence" value="ECO:0007669"/>
    <property type="project" value="UniProtKB-UniRule"/>
</dbReference>
<keyword evidence="1" id="KW-0739">Sodium transport</keyword>
<keyword evidence="1" id="KW-0406">Ion transport</keyword>
<evidence type="ECO:0000256" key="2">
    <source>
        <dbReference type="NCBIfam" id="TIGR00210"/>
    </source>
</evidence>
<keyword evidence="1" id="KW-0029">Amino-acid transport</keyword>
<keyword evidence="1" id="KW-0769">Symport</keyword>
<dbReference type="RefSeq" id="WP_008712903.1">
    <property type="nucleotide sequence ID" value="NZ_CABKQM010000008.1"/>
</dbReference>
<comment type="function">
    <text evidence="1">Catalyzes the sodium-dependent transport of glutamate.</text>
</comment>
<feature type="transmembrane region" description="Helical" evidence="1">
    <location>
        <begin position="248"/>
        <end position="266"/>
    </location>
</feature>
<keyword evidence="1" id="KW-0813">Transport</keyword>
<feature type="transmembrane region" description="Helical" evidence="1">
    <location>
        <begin position="12"/>
        <end position="29"/>
    </location>
</feature>
<evidence type="ECO:0000256" key="1">
    <source>
        <dbReference type="HAMAP-Rule" id="MF_02062"/>
    </source>
</evidence>
<dbReference type="Proteomes" id="UP001205919">
    <property type="component" value="Unassembled WGS sequence"/>
</dbReference>
<dbReference type="AlphaFoldDB" id="A0AAW5K1P8"/>
<feature type="transmembrane region" description="Helical" evidence="1">
    <location>
        <begin position="225"/>
        <end position="242"/>
    </location>
</feature>
<comment type="caution">
    <text evidence="3">The sequence shown here is derived from an EMBL/GenBank/DDBJ whole genome shotgun (WGS) entry which is preliminary data.</text>
</comment>
<gene>
    <name evidence="3" type="primary">gltS</name>
    <name evidence="3" type="ORF">NE630_01270</name>
</gene>
<keyword evidence="1" id="KW-1133">Transmembrane helix</keyword>
<keyword evidence="1" id="KW-0472">Membrane</keyword>
<sequence length="406" mass="42852">MSDIFVVKMDFIQTMAFAAILYWLGVTLCRRVKFLIRYNIPPAVAGGLLFALLRLLAASRVGFEFDLTLMEPFMIAFFTTIGLGASVALLRRGGRAAFRLLLAACLLLVLQNAAAIMIGKLSGLDPLLSVLAGSATMTGGHGTGLVFADEFEKVLGLQGAQAAAIACATFGVLAGSLIGGPIAERLIKGRSLANEANIGENYRKEMIPDVFSFGDTGEEINTHSILMAVFQITFAVGLGMWFSEWLGARGILLPAYAIALVAGMAIRNAGDHARLLRVNPRIVKHISGACLSFFLAFALMSVDLTALAGLAAPLISILAVQVVLMILFAFYVTFRLTGGDYQAAVITAGHAGFGLGATPNAIANMEAVCAKYGMAPDAFFAVAAVGAFFIDIVNVVVINVLVKLFA</sequence>
<organism evidence="3 4">
    <name type="scientific">Cloacibacillus evryensis</name>
    <dbReference type="NCBI Taxonomy" id="508460"/>
    <lineage>
        <taxon>Bacteria</taxon>
        <taxon>Thermotogati</taxon>
        <taxon>Synergistota</taxon>
        <taxon>Synergistia</taxon>
        <taxon>Synergistales</taxon>
        <taxon>Synergistaceae</taxon>
        <taxon>Cloacibacillus</taxon>
    </lineage>
</organism>
<feature type="transmembrane region" description="Helical" evidence="1">
    <location>
        <begin position="378"/>
        <end position="402"/>
    </location>
</feature>
<dbReference type="PANTHER" id="PTHR36178:SF1">
    <property type="entry name" value="SODIUM_GLUTAMATE SYMPORTER"/>
    <property type="match status" value="1"/>
</dbReference>
<dbReference type="GO" id="GO:0005886">
    <property type="term" value="C:plasma membrane"/>
    <property type="evidence" value="ECO:0007669"/>
    <property type="project" value="UniProtKB-SubCell"/>
</dbReference>
<keyword evidence="4" id="KW-1185">Reference proteome</keyword>
<dbReference type="HAMAP" id="MF_02062">
    <property type="entry name" value="GltS"/>
    <property type="match status" value="1"/>
</dbReference>
<protein>
    <recommendedName>
        <fullName evidence="1 2">Sodium/glutamate symporter</fullName>
    </recommendedName>
</protein>
<reference evidence="3 4" key="1">
    <citation type="submission" date="2022-06" db="EMBL/GenBank/DDBJ databases">
        <title>Isolation of gut microbiota from human fecal samples.</title>
        <authorList>
            <person name="Pamer E.G."/>
            <person name="Barat B."/>
            <person name="Waligurski E."/>
            <person name="Medina S."/>
            <person name="Paddock L."/>
            <person name="Mostad J."/>
        </authorList>
    </citation>
    <scope>NUCLEOTIDE SEQUENCE [LARGE SCALE GENOMIC DNA]</scope>
    <source>
        <strain evidence="3 4">DFI.9.90</strain>
    </source>
</reference>
<comment type="subcellular location">
    <subcellularLocation>
        <location evidence="1">Cell membrane</location>
        <topology evidence="1">Multi-pass membrane protein</topology>
    </subcellularLocation>
</comment>
<feature type="transmembrane region" description="Helical" evidence="1">
    <location>
        <begin position="36"/>
        <end position="57"/>
    </location>
</feature>
<dbReference type="GO" id="GO:0015501">
    <property type="term" value="F:glutamate:sodium symporter activity"/>
    <property type="evidence" value="ECO:0007669"/>
    <property type="project" value="UniProtKB-UniRule"/>
</dbReference>
<feature type="transmembrane region" description="Helical" evidence="1">
    <location>
        <begin position="314"/>
        <end position="334"/>
    </location>
</feature>
<proteinExistence type="inferred from homology"/>
<dbReference type="InterPro" id="IPR004445">
    <property type="entry name" value="GltS"/>
</dbReference>
<feature type="transmembrane region" description="Helical" evidence="1">
    <location>
        <begin position="97"/>
        <end position="118"/>
    </location>
</feature>